<dbReference type="EMBL" id="CACRXK020000455">
    <property type="protein sequence ID" value="CAB3982023.1"/>
    <property type="molecule type" value="Genomic_DNA"/>
</dbReference>
<dbReference type="Proteomes" id="UP001152795">
    <property type="component" value="Unassembled WGS sequence"/>
</dbReference>
<evidence type="ECO:0000313" key="2">
    <source>
        <dbReference type="Proteomes" id="UP001152795"/>
    </source>
</evidence>
<keyword evidence="2" id="KW-1185">Reference proteome</keyword>
<gene>
    <name evidence="1" type="ORF">PACLA_8A086609</name>
</gene>
<dbReference type="AlphaFoldDB" id="A0A6S7FWY4"/>
<accession>A0A6S7FWY4</accession>
<dbReference type="OrthoDB" id="6753017at2759"/>
<protein>
    <submittedName>
        <fullName evidence="1">Uncharacterized protein</fullName>
    </submittedName>
</protein>
<comment type="caution">
    <text evidence="1">The sequence shown here is derived from an EMBL/GenBank/DDBJ whole genome shotgun (WGS) entry which is preliminary data.</text>
</comment>
<proteinExistence type="predicted"/>
<reference evidence="1" key="1">
    <citation type="submission" date="2020-04" db="EMBL/GenBank/DDBJ databases">
        <authorList>
            <person name="Alioto T."/>
            <person name="Alioto T."/>
            <person name="Gomez Garrido J."/>
        </authorList>
    </citation>
    <scope>NUCLEOTIDE SEQUENCE</scope>
    <source>
        <strain evidence="1">A484AB</strain>
    </source>
</reference>
<name>A0A6S7FWY4_PARCT</name>
<sequence>MSSLTKWVELESMLSTPQEMQTTRFLLVHHTDPAASDVYMVAAKRTVCASTIKRRVDVKLSESLPFLHAVSGCDTTSRPHGIGKVQAWKGNDIPPEEWGWARSSTGLVPVPMSEPAAPAKHQM</sequence>
<evidence type="ECO:0000313" key="1">
    <source>
        <dbReference type="EMBL" id="CAB3982023.1"/>
    </source>
</evidence>
<organism evidence="1 2">
    <name type="scientific">Paramuricea clavata</name>
    <name type="common">Red gorgonian</name>
    <name type="synonym">Violescent sea-whip</name>
    <dbReference type="NCBI Taxonomy" id="317549"/>
    <lineage>
        <taxon>Eukaryota</taxon>
        <taxon>Metazoa</taxon>
        <taxon>Cnidaria</taxon>
        <taxon>Anthozoa</taxon>
        <taxon>Octocorallia</taxon>
        <taxon>Malacalcyonacea</taxon>
        <taxon>Plexauridae</taxon>
        <taxon>Paramuricea</taxon>
    </lineage>
</organism>